<dbReference type="AlphaFoldDB" id="A0A9J6Z947"/>
<dbReference type="EMBL" id="CP097899">
    <property type="protein sequence ID" value="URN92503.1"/>
    <property type="molecule type" value="Genomic_DNA"/>
</dbReference>
<name>A0A9J6Z947_9BACL</name>
<evidence type="ECO:0000256" key="6">
    <source>
        <dbReference type="ARBA" id="ARBA00023180"/>
    </source>
</evidence>
<evidence type="ECO:0000256" key="3">
    <source>
        <dbReference type="ARBA" id="ARBA00012670"/>
    </source>
</evidence>
<dbReference type="KEGG" id="plig:NAG76_11385"/>
<evidence type="ECO:0000256" key="1">
    <source>
        <dbReference type="ARBA" id="ARBA00001462"/>
    </source>
</evidence>
<dbReference type="Proteomes" id="UP001056756">
    <property type="component" value="Chromosome"/>
</dbReference>
<dbReference type="PANTHER" id="PTHR31776:SF0">
    <property type="entry name" value="ALPHA-L-ARABINOFURANOSIDASE 1"/>
    <property type="match status" value="1"/>
</dbReference>
<dbReference type="SMART" id="SM00813">
    <property type="entry name" value="Alpha-L-AF_C"/>
    <property type="match status" value="1"/>
</dbReference>
<dbReference type="InterPro" id="IPR013320">
    <property type="entry name" value="ConA-like_dom_sf"/>
</dbReference>
<evidence type="ECO:0000313" key="9">
    <source>
        <dbReference type="Proteomes" id="UP001056756"/>
    </source>
</evidence>
<dbReference type="SUPFAM" id="SSF51445">
    <property type="entry name" value="(Trans)glycosidases"/>
    <property type="match status" value="1"/>
</dbReference>
<evidence type="ECO:0000256" key="2">
    <source>
        <dbReference type="ARBA" id="ARBA00007186"/>
    </source>
</evidence>
<dbReference type="Gene3D" id="2.60.120.200">
    <property type="match status" value="1"/>
</dbReference>
<dbReference type="EC" id="3.2.1.55" evidence="3"/>
<organism evidence="8 9">
    <name type="scientific">Candidatus Pristimantibacillus lignocellulolyticus</name>
    <dbReference type="NCBI Taxonomy" id="2994561"/>
    <lineage>
        <taxon>Bacteria</taxon>
        <taxon>Bacillati</taxon>
        <taxon>Bacillota</taxon>
        <taxon>Bacilli</taxon>
        <taxon>Bacillales</taxon>
        <taxon>Paenibacillaceae</taxon>
        <taxon>Candidatus Pristimantibacillus</taxon>
    </lineage>
</organism>
<keyword evidence="5" id="KW-0378">Hydrolase</keyword>
<dbReference type="Gene3D" id="2.60.120.260">
    <property type="entry name" value="Galactose-binding domain-like"/>
    <property type="match status" value="1"/>
</dbReference>
<evidence type="ECO:0000256" key="4">
    <source>
        <dbReference type="ARBA" id="ARBA00022729"/>
    </source>
</evidence>
<feature type="domain" description="Alpha-L-arabinofuranosidase C-terminal" evidence="7">
    <location>
        <begin position="853"/>
        <end position="1249"/>
    </location>
</feature>
<keyword evidence="4" id="KW-0732">Signal</keyword>
<gene>
    <name evidence="8" type="ORF">NAG76_11385</name>
</gene>
<dbReference type="Pfam" id="PF06964">
    <property type="entry name" value="Alpha-L-AF_C"/>
    <property type="match status" value="1"/>
</dbReference>
<dbReference type="InterPro" id="IPR055235">
    <property type="entry name" value="ASD1_cat"/>
</dbReference>
<dbReference type="Pfam" id="PF20578">
    <property type="entry name" value="aBig_2"/>
    <property type="match status" value="1"/>
</dbReference>
<evidence type="ECO:0000256" key="5">
    <source>
        <dbReference type="ARBA" id="ARBA00022801"/>
    </source>
</evidence>
<dbReference type="InterPro" id="IPR017853">
    <property type="entry name" value="GH"/>
</dbReference>
<dbReference type="Pfam" id="PF13385">
    <property type="entry name" value="Laminin_G_3"/>
    <property type="match status" value="1"/>
</dbReference>
<dbReference type="Gene3D" id="3.20.20.80">
    <property type="entry name" value="Glycosidases"/>
    <property type="match status" value="1"/>
</dbReference>
<dbReference type="SUPFAM" id="SSF49899">
    <property type="entry name" value="Concanavalin A-like lectins/glucanases"/>
    <property type="match status" value="1"/>
</dbReference>
<reference evidence="8" key="1">
    <citation type="submission" date="2022-05" db="EMBL/GenBank/DDBJ databases">
        <title>Novel bacterial taxa in a minimal lignocellulolytic consortium and its capacity to transform plastics disclosed by genome-resolved metagenomics.</title>
        <authorList>
            <person name="Rodriguez C.A.D."/>
            <person name="Diaz-Garcia L."/>
            <person name="Herrera K."/>
            <person name="Tarazona N.A."/>
            <person name="Sproer C."/>
            <person name="Overmann J."/>
            <person name="Jimenez D.J."/>
        </authorList>
    </citation>
    <scope>NUCLEOTIDE SEQUENCE</scope>
    <source>
        <strain evidence="8">MAG5</strain>
    </source>
</reference>
<dbReference type="Pfam" id="PF22848">
    <property type="entry name" value="ASD1_dom"/>
    <property type="match status" value="1"/>
</dbReference>
<comment type="similarity">
    <text evidence="2">Belongs to the glycosyl hydrolase 51 family.</text>
</comment>
<keyword evidence="6" id="KW-0325">Glycoprotein</keyword>
<dbReference type="SUPFAM" id="SSF49785">
    <property type="entry name" value="Galactose-binding domain-like"/>
    <property type="match status" value="1"/>
</dbReference>
<dbReference type="GO" id="GO:0046556">
    <property type="term" value="F:alpha-L-arabinofuranosidase activity"/>
    <property type="evidence" value="ECO:0007669"/>
    <property type="project" value="UniProtKB-EC"/>
</dbReference>
<dbReference type="GO" id="GO:0046373">
    <property type="term" value="P:L-arabinose metabolic process"/>
    <property type="evidence" value="ECO:0007669"/>
    <property type="project" value="InterPro"/>
</dbReference>
<proteinExistence type="inferred from homology"/>
<dbReference type="InterPro" id="IPR010720">
    <property type="entry name" value="Alpha-L-AF_C"/>
</dbReference>
<dbReference type="InterPro" id="IPR008979">
    <property type="entry name" value="Galactose-bd-like_sf"/>
</dbReference>
<protein>
    <recommendedName>
        <fullName evidence="3">non-reducing end alpha-L-arabinofuranosidase</fullName>
        <ecNumber evidence="3">3.2.1.55</ecNumber>
    </recommendedName>
</protein>
<dbReference type="PANTHER" id="PTHR31776">
    <property type="entry name" value="ALPHA-L-ARABINOFURANOSIDASE 1"/>
    <property type="match status" value="1"/>
</dbReference>
<dbReference type="InterPro" id="IPR051563">
    <property type="entry name" value="Glycosyl_Hydrolase_51"/>
</dbReference>
<sequence length="1258" mass="139684">MMGNTINNEKLLVQYKCETSQKVGYDSSIYKNHAIAYGENVIPQHVTIEGREAVTLAGGKHGSSYLQLPSTLLSTVNDYTGLTVTSWIYLFPGQSVWERLFDFGAGPQGPYLFLTRNLRGVCFGGSDIAVDPNKSLATGEWIHIAMTVSGTEGATVSNAGPILYVNGEMVADGSISQTTSGTYLKYREWIAAFDHSDTYCNNYIGHSQFDADHNFHGAFTDFRVYNCVLSHAEIVDMMCESLSDEQLVDIAAEQDLALNGLIITKSIALPTSILNGQITIEWTSSNPNVLQHDGEVNAHLSEAYGVTLTAKLIRGQSSIGKTFELSVLPTSTIPYEIIVDTESKGVEVSPVMYGLFYEDINNAADGGIYAELIRNRSFESFTFDSFSHVCGENAHSTGRKRTPLDGWYGDLNLVTVEQSGGLNEYFSITDADVNNTYVTVSAKAKLFNRGFNDSNHYCAMSFISGENYNFTIWAKAEAAGSITVQLLDDAVQPISDALMIAIIGDGQWHKYGVTPQLELKAKTTTLGQISLHFDQTIAIDMISLFPQNVWGATSEVGSATAQLNYKGNANYRLRKDMVVALQNMKPSFLRFPGGCISEGSHVWDNVYDWKHSVGDVETRKENFNVWGYMMTLGLGYMEYFQLAEDLNATPLPVMACGVLCQARSDYANPAGGALRDYYIKNFTDLIDFAISEDFEHNEWAQMRKAMGHPAPFDLRYLGVGNENWGTEFFANFEKFKVAIDHYMQENYPSHPLTIISTVGAQADDDAYQQGWKFISGAYEGSEVIAFTDGCRSTEEHITWYEQQDHYMDTIVDEHYYRSNDYLLRNADRYNYYYRAIDANGQLDEVKTSKVFVGEYASNDKNTLAGAIAEAAVMTGFENNADVVRLAAYAPLFNKVLTDGTYRWTPDCIWFDDESIWFTPNYYVQQMFASYLGTQVLSSQYHTYRNGKSVQLAPQGGIQISTVGATLSLKYVAVISNESNNILFEQDFTQPIDDKWQWLSSASKKQWIEGEGLLLVPSGNGRAGIYIDEPSWSNYRVKVIAEKVNGSDGIYVGVGLTAADTSTVNVIEYVIGEHNRSTGLKVFKQGIEAYTLGDFSSSTMVGNMRAAYNEQMLDGQTYQISVNYGGSNGKELSCTHAIASNERDLQASPEIATLRYKLEAYNNEIFYSITRDEKAIYIKLVNSDATAKPLQIGFGEATLKTEYCCIQLTGDAVLLHTPNVNKKAAELITPLEQTYVMQDGQAILELPANSVQVLILEFI</sequence>
<accession>A0A9J6Z947</accession>
<dbReference type="InterPro" id="IPR046780">
    <property type="entry name" value="aBig_2"/>
</dbReference>
<evidence type="ECO:0000313" key="8">
    <source>
        <dbReference type="EMBL" id="URN92503.1"/>
    </source>
</evidence>
<evidence type="ECO:0000259" key="7">
    <source>
        <dbReference type="SMART" id="SM00813"/>
    </source>
</evidence>
<comment type="catalytic activity">
    <reaction evidence="1">
        <text>Hydrolysis of terminal non-reducing alpha-L-arabinofuranoside residues in alpha-L-arabinosides.</text>
        <dbReference type="EC" id="3.2.1.55"/>
    </reaction>
</comment>